<dbReference type="EMBL" id="FNLM01000005">
    <property type="protein sequence ID" value="SDT83999.1"/>
    <property type="molecule type" value="Genomic_DNA"/>
</dbReference>
<evidence type="ECO:0000313" key="5">
    <source>
        <dbReference type="EMBL" id="SDT85253.1"/>
    </source>
</evidence>
<reference evidence="4 8" key="1">
    <citation type="submission" date="2016-10" db="EMBL/GenBank/DDBJ databases">
        <authorList>
            <person name="de Groot N.N."/>
        </authorList>
    </citation>
    <scope>NUCLEOTIDE SEQUENCE [LARGE SCALE GENOMIC DNA]</scope>
    <source>
        <strain evidence="4 8">DSM 44215</strain>
    </source>
</reference>
<dbReference type="RefSeq" id="WP_425284521.1">
    <property type="nucleotide sequence ID" value="NZ_FNLM01000005.1"/>
</dbReference>
<dbReference type="EMBL" id="FNLM01000025">
    <property type="protein sequence ID" value="SDT87827.1"/>
    <property type="molecule type" value="Genomic_DNA"/>
</dbReference>
<gene>
    <name evidence="2" type="ORF">SAMN04488548_10526</name>
    <name evidence="3" type="ORF">SAMN04488548_10548</name>
    <name evidence="4" type="ORF">SAMN04488548_10553</name>
    <name evidence="5" type="ORF">SAMN04488548_11814</name>
    <name evidence="6" type="ORF">SAMN04488548_12031</name>
    <name evidence="7" type="ORF">SAMN04488548_12531</name>
</gene>
<dbReference type="STRING" id="158898.SAMN04488548_10526"/>
<accession>A0A1H2DMD5</accession>
<name>A0A1H2DMD5_9ACTN</name>
<dbReference type="EMBL" id="FNLM01000005">
    <property type="protein sequence ID" value="SDT83983.1"/>
    <property type="molecule type" value="Genomic_DNA"/>
</dbReference>
<evidence type="ECO:0000313" key="3">
    <source>
        <dbReference type="EMBL" id="SDT83983.1"/>
    </source>
</evidence>
<feature type="domain" description="DUF7304" evidence="1">
    <location>
        <begin position="1"/>
        <end position="56"/>
    </location>
</feature>
<organism evidence="4 8">
    <name type="scientific">Gordonia westfalica</name>
    <dbReference type="NCBI Taxonomy" id="158898"/>
    <lineage>
        <taxon>Bacteria</taxon>
        <taxon>Bacillati</taxon>
        <taxon>Actinomycetota</taxon>
        <taxon>Actinomycetes</taxon>
        <taxon>Mycobacteriales</taxon>
        <taxon>Gordoniaceae</taxon>
        <taxon>Gordonia</taxon>
    </lineage>
</organism>
<evidence type="ECO:0000313" key="2">
    <source>
        <dbReference type="EMBL" id="SDT83919.1"/>
    </source>
</evidence>
<evidence type="ECO:0000313" key="6">
    <source>
        <dbReference type="EMBL" id="SDT85600.1"/>
    </source>
</evidence>
<evidence type="ECO:0000313" key="7">
    <source>
        <dbReference type="EMBL" id="SDT87827.1"/>
    </source>
</evidence>
<evidence type="ECO:0000313" key="4">
    <source>
        <dbReference type="EMBL" id="SDT83999.1"/>
    </source>
</evidence>
<dbReference type="Proteomes" id="UP000183180">
    <property type="component" value="Unassembled WGS sequence"/>
</dbReference>
<dbReference type="EMBL" id="FNLM01000020">
    <property type="protein sequence ID" value="SDT85600.1"/>
    <property type="molecule type" value="Genomic_DNA"/>
</dbReference>
<protein>
    <recommendedName>
        <fullName evidence="1">DUF7304 domain-containing protein</fullName>
    </recommendedName>
</protein>
<evidence type="ECO:0000313" key="8">
    <source>
        <dbReference type="Proteomes" id="UP000183180"/>
    </source>
</evidence>
<dbReference type="Pfam" id="PF23979">
    <property type="entry name" value="DUF7304"/>
    <property type="match status" value="1"/>
</dbReference>
<evidence type="ECO:0000259" key="1">
    <source>
        <dbReference type="Pfam" id="PF23979"/>
    </source>
</evidence>
<dbReference type="AlphaFoldDB" id="A0A1H2DMD5"/>
<dbReference type="InterPro" id="IPR055728">
    <property type="entry name" value="DUF7304"/>
</dbReference>
<proteinExistence type="predicted"/>
<sequence>MSFSHYADPVPVVADENRKVHVSLGEVSGLDLAYLSVESPSGRGEVVLTLAELRDVYRAMQEADPDWREPSGGYYLYRVAITSYPEGALTFYTDDTGEEFGYPNPDWEPEGWDPDPGYIAQFGSRRFHWPSTKREYKSLSSAKSRAKLIESYGATAVVERSSRIVWPGPDDSHLDRIGGAA</sequence>
<dbReference type="EMBL" id="FNLM01000005">
    <property type="protein sequence ID" value="SDT83919.1"/>
    <property type="molecule type" value="Genomic_DNA"/>
</dbReference>
<dbReference type="EMBL" id="FNLM01000018">
    <property type="protein sequence ID" value="SDT85253.1"/>
    <property type="molecule type" value="Genomic_DNA"/>
</dbReference>